<proteinExistence type="predicted"/>
<evidence type="ECO:0000313" key="1">
    <source>
        <dbReference type="EMBL" id="NMH26847.1"/>
    </source>
</evidence>
<keyword evidence="2" id="KW-1185">Reference proteome</keyword>
<dbReference type="Proteomes" id="UP000712080">
    <property type="component" value="Unassembled WGS sequence"/>
</dbReference>
<protein>
    <submittedName>
        <fullName evidence="1">Transporter</fullName>
    </submittedName>
</protein>
<dbReference type="EMBL" id="JAAMPU010000096">
    <property type="protein sequence ID" value="NMH26847.1"/>
    <property type="molecule type" value="Genomic_DNA"/>
</dbReference>
<accession>A0A972JI19</accession>
<reference evidence="1" key="1">
    <citation type="submission" date="2020-02" db="EMBL/GenBank/DDBJ databases">
        <title>Flavobacterium sp. genome.</title>
        <authorList>
            <person name="Jung H.S."/>
            <person name="Baek J.H."/>
            <person name="Jeon C.O."/>
        </authorList>
    </citation>
    <scope>NUCLEOTIDE SEQUENCE</scope>
    <source>
        <strain evidence="1">SE-s28</strain>
    </source>
</reference>
<organism evidence="1 2">
    <name type="scientific">Flavobacterium silvaticum</name>
    <dbReference type="NCBI Taxonomy" id="1852020"/>
    <lineage>
        <taxon>Bacteria</taxon>
        <taxon>Pseudomonadati</taxon>
        <taxon>Bacteroidota</taxon>
        <taxon>Flavobacteriia</taxon>
        <taxon>Flavobacteriales</taxon>
        <taxon>Flavobacteriaceae</taxon>
        <taxon>Flavobacterium</taxon>
    </lineage>
</organism>
<evidence type="ECO:0000313" key="2">
    <source>
        <dbReference type="Proteomes" id="UP000712080"/>
    </source>
</evidence>
<comment type="caution">
    <text evidence="1">The sequence shown here is derived from an EMBL/GenBank/DDBJ whole genome shotgun (WGS) entry which is preliminary data.</text>
</comment>
<gene>
    <name evidence="1" type="ORF">G6047_02280</name>
</gene>
<sequence>MIRFLGLILLCIGPNLFGMETDSITKPGRFHFQSMALGKCDACGCSASGGSMGFGSFLTSRFVGVRYIYQQYSSSDGLYANSPWYKESYNSIQVWGRIPVFKNAQISVLAPYHFNSRDTETGSHSIQGIGDITVLGLYKVVQTKTDTTFFAHTVQLGAGVKAPTGTYDALNNGSINPGFQLGTGSWDYLFLIEHTVKRKKFGLGSMVNYVVKTVNDKGYRFGNQFNYASTLFWLHEQNDFSFSPQLGLAGEVSASNYQYGQEVEKTKGNILFGRIGFETALKKFSLGMNALLPLSQDLTGGRVDAKFRLGVNLNYSL</sequence>
<dbReference type="AlphaFoldDB" id="A0A972JI19"/>
<name>A0A972JI19_9FLAO</name>